<evidence type="ECO:0000256" key="5">
    <source>
        <dbReference type="ARBA" id="ARBA00022691"/>
    </source>
</evidence>
<dbReference type="Gene3D" id="3.40.50.11220">
    <property type="match status" value="1"/>
</dbReference>
<dbReference type="GO" id="GO:0032259">
    <property type="term" value="P:methylation"/>
    <property type="evidence" value="ECO:0007669"/>
    <property type="project" value="UniProtKB-KW"/>
</dbReference>
<dbReference type="GO" id="GO:0043779">
    <property type="term" value="F:cobalt-precorrin-5A acetaldehyde-lyase activity"/>
    <property type="evidence" value="ECO:0007669"/>
    <property type="project" value="UniProtKB-EC"/>
</dbReference>
<evidence type="ECO:0000313" key="9">
    <source>
        <dbReference type="EMBL" id="MBA9004070.1"/>
    </source>
</evidence>
<dbReference type="AlphaFoldDB" id="A0A7W3MY53"/>
<dbReference type="EC" id="2.1.1.131" evidence="9"/>
<dbReference type="CDD" id="cd11646">
    <property type="entry name" value="Precorrin_3B_C17_MT"/>
    <property type="match status" value="1"/>
</dbReference>
<dbReference type="Gene3D" id="3.40.1010.10">
    <property type="entry name" value="Cobalt-precorrin-4 Transmethylase, Domain 1"/>
    <property type="match status" value="1"/>
</dbReference>
<dbReference type="PANTHER" id="PTHR47036">
    <property type="entry name" value="COBALT-FACTOR III C(17)-METHYLTRANSFERASE-RELATED"/>
    <property type="match status" value="1"/>
</dbReference>
<protein>
    <submittedName>
        <fullName evidence="9">Cobalt-precorrin 5A hydrolase/precorrin-3B C17-methyltransferase</fullName>
        <ecNumber evidence="9">2.1.1.131</ecNumber>
        <ecNumber evidence="9">3.7.1.12</ecNumber>
    </submittedName>
</protein>
<keyword evidence="4 9" id="KW-0808">Transferase</keyword>
<sequence>MIGIVAATAAGRAAAATLAERWPGEVRPFTDTGPADALREAWRTCDQIVAFLAVGATVRILAPLLGHKTEDPAVVCVDEALQFAVPVVGGHHGANALAHRLAAALGCTAAITTASDQGNVTALDSYGDDLGFTVDNPDMLPRVGAAVLSGDPVRLAADQTWPLPPLPPNVRPDADTPLTIRITDRLSPFPAETDGSSAPDVDHTLDTSVGAVVERSPETALARGGELVYRPPSLVVGVGSARGVSAEEVGDLIDRALGEAGLSPASVRCVATVDLKADEAGILEAARERGWEVVTFPADVLAGVDVPNPSEVVRAEVGTPSVAEAAALRAARSFGRGAELVVAKRKTANATVAVARLVPRGRLTIVGLGPGARDLLTPRAADALRWASVVVGLDQYVDQIRDLLRPGTRVLASGLGQEEERARTAVEEARGGHAVALIGSGDAGIYAMASPALEFAGEDIEVEGVPGITAAVAAASLLGAPLGHDHAYISLSDLHTPWEIIERRVRAAAEGDFTVCFYNPRSRARDWQLPKALAVLAEHRPPATPVGVVRNAGRPDQSVTVTTLADLDPARVDMFTVVLVGSARSRTVAGRFVTPRGYRWA</sequence>
<dbReference type="NCBIfam" id="TIGR01466">
    <property type="entry name" value="cobJ_cbiH"/>
    <property type="match status" value="1"/>
</dbReference>
<dbReference type="Gene3D" id="3.30.950.10">
    <property type="entry name" value="Methyltransferase, Cobalt-precorrin-4 Transmethylase, Domain 2"/>
    <property type="match status" value="1"/>
</dbReference>
<dbReference type="InterPro" id="IPR021744">
    <property type="entry name" value="CbiG_N"/>
</dbReference>
<feature type="domain" description="Tetrapyrrole methylase" evidence="6">
    <location>
        <begin position="362"/>
        <end position="567"/>
    </location>
</feature>
<dbReference type="SUPFAM" id="SSF159672">
    <property type="entry name" value="CbiG N-terminal domain-like"/>
    <property type="match status" value="1"/>
</dbReference>
<dbReference type="Pfam" id="PF01890">
    <property type="entry name" value="CbiG_C"/>
    <property type="match status" value="1"/>
</dbReference>
<dbReference type="InterPro" id="IPR006363">
    <property type="entry name" value="Cbl_synth_CobJ/CibH_dom"/>
</dbReference>
<evidence type="ECO:0000259" key="7">
    <source>
        <dbReference type="Pfam" id="PF01890"/>
    </source>
</evidence>
<dbReference type="InterPro" id="IPR051810">
    <property type="entry name" value="Precorrin_MeTrfase"/>
</dbReference>
<dbReference type="UniPathway" id="UPA00148"/>
<dbReference type="InterPro" id="IPR038029">
    <property type="entry name" value="GbiG_N_sf"/>
</dbReference>
<dbReference type="Pfam" id="PF11760">
    <property type="entry name" value="CbiG_N"/>
    <property type="match status" value="1"/>
</dbReference>
<dbReference type="InterPro" id="IPR002750">
    <property type="entry name" value="CobE/GbiG_C"/>
</dbReference>
<evidence type="ECO:0000259" key="8">
    <source>
        <dbReference type="Pfam" id="PF11760"/>
    </source>
</evidence>
<evidence type="ECO:0000259" key="6">
    <source>
        <dbReference type="Pfam" id="PF00590"/>
    </source>
</evidence>
<dbReference type="RefSeq" id="WP_182705660.1">
    <property type="nucleotide sequence ID" value="NZ_JACJII010000001.1"/>
</dbReference>
<dbReference type="InterPro" id="IPR014776">
    <property type="entry name" value="4pyrrole_Mease_sub2"/>
</dbReference>
<dbReference type="EC" id="3.7.1.12" evidence="9"/>
<evidence type="ECO:0000313" key="10">
    <source>
        <dbReference type="Proteomes" id="UP000539313"/>
    </source>
</evidence>
<evidence type="ECO:0000256" key="1">
    <source>
        <dbReference type="ARBA" id="ARBA00004953"/>
    </source>
</evidence>
<evidence type="ECO:0000256" key="2">
    <source>
        <dbReference type="ARBA" id="ARBA00022573"/>
    </source>
</evidence>
<dbReference type="InterPro" id="IPR014777">
    <property type="entry name" value="4pyrrole_Mease_sub1"/>
</dbReference>
<feature type="domain" description="CobE/GbiG C-terminal" evidence="7">
    <location>
        <begin position="234"/>
        <end position="355"/>
    </location>
</feature>
<comment type="pathway">
    <text evidence="1">Cofactor biosynthesis; adenosylcobalamin biosynthesis.</text>
</comment>
<reference evidence="9 10" key="1">
    <citation type="submission" date="2020-08" db="EMBL/GenBank/DDBJ databases">
        <title>Sequencing the genomes of 1000 actinobacteria strains.</title>
        <authorList>
            <person name="Klenk H.-P."/>
        </authorList>
    </citation>
    <scope>NUCLEOTIDE SEQUENCE [LARGE SCALE GENOMIC DNA]</scope>
    <source>
        <strain evidence="9 10">DSM 45823</strain>
    </source>
</reference>
<dbReference type="SUPFAM" id="SSF159664">
    <property type="entry name" value="CobE/GbiG C-terminal domain-like"/>
    <property type="match status" value="1"/>
</dbReference>
<comment type="caution">
    <text evidence="9">The sequence shown here is derived from an EMBL/GenBank/DDBJ whole genome shotgun (WGS) entry which is preliminary data.</text>
</comment>
<dbReference type="PANTHER" id="PTHR47036:SF1">
    <property type="entry name" value="COBALT-FACTOR III C(17)-METHYLTRANSFERASE-RELATED"/>
    <property type="match status" value="1"/>
</dbReference>
<keyword evidence="9" id="KW-0378">Hydrolase</keyword>
<dbReference type="InterPro" id="IPR036518">
    <property type="entry name" value="CobE/GbiG_C_sf"/>
</dbReference>
<dbReference type="InterPro" id="IPR000878">
    <property type="entry name" value="4pyrrol_Mease"/>
</dbReference>
<dbReference type="InterPro" id="IPR035996">
    <property type="entry name" value="4pyrrol_Methylase_sf"/>
</dbReference>
<dbReference type="GO" id="GO:0009236">
    <property type="term" value="P:cobalamin biosynthetic process"/>
    <property type="evidence" value="ECO:0007669"/>
    <property type="project" value="UniProtKB-UniPathway"/>
</dbReference>
<keyword evidence="2" id="KW-0169">Cobalamin biosynthesis</keyword>
<dbReference type="EMBL" id="JACJII010000001">
    <property type="protein sequence ID" value="MBA9004070.1"/>
    <property type="molecule type" value="Genomic_DNA"/>
</dbReference>
<evidence type="ECO:0000256" key="4">
    <source>
        <dbReference type="ARBA" id="ARBA00022679"/>
    </source>
</evidence>
<evidence type="ECO:0000256" key="3">
    <source>
        <dbReference type="ARBA" id="ARBA00022603"/>
    </source>
</evidence>
<dbReference type="Gene3D" id="3.30.420.180">
    <property type="entry name" value="CobE/GbiG C-terminal domain"/>
    <property type="match status" value="1"/>
</dbReference>
<dbReference type="GO" id="GO:0030789">
    <property type="term" value="F:precorrin-3B C17-methyltransferase activity"/>
    <property type="evidence" value="ECO:0007669"/>
    <property type="project" value="UniProtKB-EC"/>
</dbReference>
<organism evidence="9 10">
    <name type="scientific">Thermomonospora cellulosilytica</name>
    <dbReference type="NCBI Taxonomy" id="1411118"/>
    <lineage>
        <taxon>Bacteria</taxon>
        <taxon>Bacillati</taxon>
        <taxon>Actinomycetota</taxon>
        <taxon>Actinomycetes</taxon>
        <taxon>Streptosporangiales</taxon>
        <taxon>Thermomonosporaceae</taxon>
        <taxon>Thermomonospora</taxon>
    </lineage>
</organism>
<keyword evidence="3 9" id="KW-0489">Methyltransferase</keyword>
<name>A0A7W3MY53_9ACTN</name>
<keyword evidence="10" id="KW-1185">Reference proteome</keyword>
<keyword evidence="5" id="KW-0949">S-adenosyl-L-methionine</keyword>
<dbReference type="Proteomes" id="UP000539313">
    <property type="component" value="Unassembled WGS sequence"/>
</dbReference>
<dbReference type="Pfam" id="PF00590">
    <property type="entry name" value="TP_methylase"/>
    <property type="match status" value="1"/>
</dbReference>
<accession>A0A7W3MY53</accession>
<feature type="domain" description="Cobalamin synthesis G N-terminal" evidence="8">
    <location>
        <begin position="37"/>
        <end position="116"/>
    </location>
</feature>
<dbReference type="SUPFAM" id="SSF53790">
    <property type="entry name" value="Tetrapyrrole methylase"/>
    <property type="match status" value="1"/>
</dbReference>
<gene>
    <name evidence="9" type="ORF">HNR21_002952</name>
</gene>
<proteinExistence type="predicted"/>